<sequence length="288" mass="30725">MATSSHVLVIGIDGVRYDVLQEVATPNIDAIGRNGFLRPVVVNRAAPTISGPSWTTMVTGVLAPIHQVFGNDFSSARLAACPDFVSLARDTHPGIPTYVGADWEPLVTSHSGGPLFGGGGYLPDRRRDASSTPRNWHDSDQDVADQARQFLGRVRSDSGSVSFVYQHGPDTAGHQTGVSDLYREFIEASDTRVGQLVEAVRNRPQYTAERWLIVVATDHGHVDAGGHGGDTPAEREAWIAAEGADVPLDDEELILEQADVAGHVAHVLDLPRPGEGVGVPFGTRKSAA</sequence>
<name>A0ABS4UWY8_9ACTN</name>
<dbReference type="RefSeq" id="WP_209698709.1">
    <property type="nucleotide sequence ID" value="NZ_BAAAVU010000023.1"/>
</dbReference>
<evidence type="ECO:0000313" key="2">
    <source>
        <dbReference type="Proteomes" id="UP000755585"/>
    </source>
</evidence>
<organism evidence="1 2">
    <name type="scientific">Kribbella aluminosa</name>
    <dbReference type="NCBI Taxonomy" id="416017"/>
    <lineage>
        <taxon>Bacteria</taxon>
        <taxon>Bacillati</taxon>
        <taxon>Actinomycetota</taxon>
        <taxon>Actinomycetes</taxon>
        <taxon>Propionibacteriales</taxon>
        <taxon>Kribbellaceae</taxon>
        <taxon>Kribbella</taxon>
    </lineage>
</organism>
<dbReference type="Gene3D" id="3.40.720.10">
    <property type="entry name" value="Alkaline Phosphatase, subunit A"/>
    <property type="match status" value="1"/>
</dbReference>
<dbReference type="PANTHER" id="PTHR10151:SF120">
    <property type="entry name" value="BIS(5'-ADENOSYL)-TRIPHOSPHATASE"/>
    <property type="match status" value="1"/>
</dbReference>
<proteinExistence type="predicted"/>
<dbReference type="EMBL" id="JAGINT010000002">
    <property type="protein sequence ID" value="MBP2356147.1"/>
    <property type="molecule type" value="Genomic_DNA"/>
</dbReference>
<dbReference type="Proteomes" id="UP000755585">
    <property type="component" value="Unassembled WGS sequence"/>
</dbReference>
<reference evidence="1 2" key="1">
    <citation type="submission" date="2021-03" db="EMBL/GenBank/DDBJ databases">
        <title>Sequencing the genomes of 1000 actinobacteria strains.</title>
        <authorList>
            <person name="Klenk H.-P."/>
        </authorList>
    </citation>
    <scope>NUCLEOTIDE SEQUENCE [LARGE SCALE GENOMIC DNA]</scope>
    <source>
        <strain evidence="1 2">DSM 18824</strain>
    </source>
</reference>
<dbReference type="Pfam" id="PF01663">
    <property type="entry name" value="Phosphodiest"/>
    <property type="match status" value="1"/>
</dbReference>
<protein>
    <submittedName>
        <fullName evidence="1">AlkP superfamily pyrophosphatase or phosphodiesterase</fullName>
    </submittedName>
</protein>
<dbReference type="PANTHER" id="PTHR10151">
    <property type="entry name" value="ECTONUCLEOTIDE PYROPHOSPHATASE/PHOSPHODIESTERASE"/>
    <property type="match status" value="1"/>
</dbReference>
<dbReference type="InterPro" id="IPR017850">
    <property type="entry name" value="Alkaline_phosphatase_core_sf"/>
</dbReference>
<comment type="caution">
    <text evidence="1">The sequence shown here is derived from an EMBL/GenBank/DDBJ whole genome shotgun (WGS) entry which is preliminary data.</text>
</comment>
<keyword evidence="2" id="KW-1185">Reference proteome</keyword>
<evidence type="ECO:0000313" key="1">
    <source>
        <dbReference type="EMBL" id="MBP2356147.1"/>
    </source>
</evidence>
<dbReference type="InterPro" id="IPR002591">
    <property type="entry name" value="Phosphodiest/P_Trfase"/>
</dbReference>
<accession>A0ABS4UWY8</accession>
<dbReference type="SUPFAM" id="SSF53649">
    <property type="entry name" value="Alkaline phosphatase-like"/>
    <property type="match status" value="1"/>
</dbReference>
<gene>
    <name evidence="1" type="ORF">JOF29_007257</name>
</gene>